<dbReference type="EMBL" id="SNRY01006547">
    <property type="protein sequence ID" value="KAA6312354.1"/>
    <property type="molecule type" value="Genomic_DNA"/>
</dbReference>
<evidence type="ECO:0000313" key="1">
    <source>
        <dbReference type="EMBL" id="KAA6312354.1"/>
    </source>
</evidence>
<name>A0A5J4PUT3_9ZZZZ</name>
<gene>
    <name evidence="1" type="ORF">EZS27_036701</name>
</gene>
<organism evidence="1">
    <name type="scientific">termite gut metagenome</name>
    <dbReference type="NCBI Taxonomy" id="433724"/>
    <lineage>
        <taxon>unclassified sequences</taxon>
        <taxon>metagenomes</taxon>
        <taxon>organismal metagenomes</taxon>
    </lineage>
</organism>
<sequence length="178" mass="20616">GGDMEGETEYRLTTPWKYNLSLGYTIGRNIALGAEYEYSDHSTAKLRYDDGLMMQEETDRIKNDMKGVHTIRAGAEIKLNPNFSFRMGYNHITPSMSKDAYKELSVNTIRTDTEFSNGQTINNYTLGLGYRVNTFYTDMTYLYNTYKEDFFAFDNIYLPATKIVNNNRKILFTIGVRF</sequence>
<dbReference type="Gene3D" id="2.40.160.60">
    <property type="entry name" value="Outer membrane protein transport protein (OMPP1/FadL/TodX)"/>
    <property type="match status" value="1"/>
</dbReference>
<comment type="caution">
    <text evidence="1">The sequence shown here is derived from an EMBL/GenBank/DDBJ whole genome shotgun (WGS) entry which is preliminary data.</text>
</comment>
<dbReference type="SUPFAM" id="SSF56935">
    <property type="entry name" value="Porins"/>
    <property type="match status" value="1"/>
</dbReference>
<reference evidence="1" key="1">
    <citation type="submission" date="2019-03" db="EMBL/GenBank/DDBJ databases">
        <title>Single cell metagenomics reveals metabolic interactions within the superorganism composed of flagellate Streblomastix strix and complex community of Bacteroidetes bacteria on its surface.</title>
        <authorList>
            <person name="Treitli S.C."/>
            <person name="Kolisko M."/>
            <person name="Husnik F."/>
            <person name="Keeling P."/>
            <person name="Hampl V."/>
        </authorList>
    </citation>
    <scope>NUCLEOTIDE SEQUENCE</scope>
    <source>
        <strain evidence="1">STM</strain>
    </source>
</reference>
<dbReference type="AlphaFoldDB" id="A0A5J4PUT3"/>
<accession>A0A5J4PUT3</accession>
<protein>
    <recommendedName>
        <fullName evidence="2">Hemin receptor</fullName>
    </recommendedName>
</protein>
<proteinExistence type="predicted"/>
<evidence type="ECO:0008006" key="2">
    <source>
        <dbReference type="Google" id="ProtNLM"/>
    </source>
</evidence>
<feature type="non-terminal residue" evidence="1">
    <location>
        <position position="1"/>
    </location>
</feature>